<keyword evidence="3" id="KW-1185">Reference proteome</keyword>
<organism evidence="2 3">
    <name type="scientific">Intestinicryptomonas porci</name>
    <dbReference type="NCBI Taxonomy" id="2926320"/>
    <lineage>
        <taxon>Bacteria</taxon>
        <taxon>Pseudomonadati</taxon>
        <taxon>Verrucomicrobiota</taxon>
        <taxon>Opitutia</taxon>
        <taxon>Opitutales</taxon>
        <taxon>Intestinicryptomonaceae</taxon>
        <taxon>Intestinicryptomonas</taxon>
    </lineage>
</organism>
<dbReference type="RefSeq" id="WP_370396757.1">
    <property type="nucleotide sequence ID" value="NZ_JALBUT010000003.1"/>
</dbReference>
<comment type="caution">
    <text evidence="2">The sequence shown here is derived from an EMBL/GenBank/DDBJ whole genome shotgun (WGS) entry which is preliminary data.</text>
</comment>
<protein>
    <submittedName>
        <fullName evidence="2">Uncharacterized protein</fullName>
    </submittedName>
</protein>
<sequence length="559" mass="61225">MKRKSIAAAAFFCAACSLFAQDASPITIPIDPSQISIVPSSPQNSPAEDPALRKLAIAEALKEAQADFKSGQYLKSANIIAQTFSVLQDRDDFESFLKSVDLPMLSKLDMELVLTKDVPPETSTSIKKIMEVELGAAVSEAMRLSASDIKGAYEKLRGAFEASVAIGEEKLSAFLGAIDYVVLKEGLGGVEKSEEKAGEILRRTKEISKNAEKMARLAIANIYHYATFSQNAVNEELKALASRNEKAKEILNPLADIESESSDDNVSHAYTLLADIALSPDAEPFVSDFSKISPENQKLALSYYDKAMKASPEAFVLEGTAPIKFVSLLLNGCDGVKNPERAVGILNSTKEELRSQILPRYNRVILFALYSDNPETAAKAKEIKDEYNKLFPKEARTSGFIENDASFAYNLGIGLKQDAEKSWQWAVKGAREGNFYALWDKIYANAPDFEKAKEDFKKLPEDLQNDKALSAVRGLVALSENKIEDAANLVYASIKEPESILPVVNRDLKMIKDLIEKYKSLPNLKRDVLEAIDSVSKAAEKAKTDASSEYSPAESAAGK</sequence>
<evidence type="ECO:0000313" key="2">
    <source>
        <dbReference type="EMBL" id="MDX8415309.1"/>
    </source>
</evidence>
<dbReference type="Proteomes" id="UP001275932">
    <property type="component" value="Unassembled WGS sequence"/>
</dbReference>
<evidence type="ECO:0000313" key="3">
    <source>
        <dbReference type="Proteomes" id="UP001275932"/>
    </source>
</evidence>
<gene>
    <name evidence="2" type="ORF">MOX91_03830</name>
</gene>
<feature type="chain" id="PRO_5046944540" evidence="1">
    <location>
        <begin position="21"/>
        <end position="559"/>
    </location>
</feature>
<evidence type="ECO:0000256" key="1">
    <source>
        <dbReference type="SAM" id="SignalP"/>
    </source>
</evidence>
<reference evidence="2 3" key="1">
    <citation type="submission" date="2022-03" db="EMBL/GenBank/DDBJ databases">
        <title>Novel taxa within the pig intestine.</title>
        <authorList>
            <person name="Wylensek D."/>
            <person name="Bishof K."/>
            <person name="Afrizal A."/>
            <person name="Clavel T."/>
        </authorList>
    </citation>
    <scope>NUCLEOTIDE SEQUENCE [LARGE SCALE GENOMIC DNA]</scope>
    <source>
        <strain evidence="2 3">CLA-KB-P66</strain>
    </source>
</reference>
<proteinExistence type="predicted"/>
<accession>A0ABU4WFI1</accession>
<dbReference type="EMBL" id="JALBUT010000003">
    <property type="protein sequence ID" value="MDX8415309.1"/>
    <property type="molecule type" value="Genomic_DNA"/>
</dbReference>
<name>A0ABU4WFI1_9BACT</name>
<keyword evidence="1" id="KW-0732">Signal</keyword>
<feature type="signal peptide" evidence="1">
    <location>
        <begin position="1"/>
        <end position="20"/>
    </location>
</feature>